<name>A0A4R1KWL2_9BACT</name>
<accession>A0A4R1KWL2</accession>
<dbReference type="EMBL" id="SMGK01000008">
    <property type="protein sequence ID" value="TCK69686.1"/>
    <property type="molecule type" value="Genomic_DNA"/>
</dbReference>
<proteinExistence type="predicted"/>
<evidence type="ECO:0000313" key="2">
    <source>
        <dbReference type="EMBL" id="TCK69686.1"/>
    </source>
</evidence>
<reference evidence="2 3" key="1">
    <citation type="submission" date="2019-03" db="EMBL/GenBank/DDBJ databases">
        <title>Genomic Encyclopedia of Type Strains, Phase IV (KMG-IV): sequencing the most valuable type-strain genomes for metagenomic binning, comparative biology and taxonomic classification.</title>
        <authorList>
            <person name="Goeker M."/>
        </authorList>
    </citation>
    <scope>NUCLEOTIDE SEQUENCE [LARGE SCALE GENOMIC DNA]</scope>
    <source>
        <strain evidence="2 3">DSM 103428</strain>
    </source>
</reference>
<keyword evidence="2" id="KW-0413">Isomerase</keyword>
<dbReference type="InterPro" id="IPR036237">
    <property type="entry name" value="Xyl_isomerase-like_sf"/>
</dbReference>
<sequence length="331" mass="35392">MHRRSFLTGAAAVTLATADALARNTLHQGIPDSTFIRSAASSSPGSADHLKPMSLGLLIKPSPQPEVAIARVKELGFDNCFLSLDAYLGKYTKALAQQMGGLLEKYGITATTAEVVGPGKLVWDFVDGPSTIGIVPPATRTARMDALKQTSDFAKMLGVGQIQTHCGFIPEDPKDPLYEGTVLAIRELAKHCAGNGQAFLMETGQETPTTMSRAIHDVDQPNLGVGLDTANLILYGKANPVDAVTIIGPHVRSIHAKDGKWPTNPMKLGEEVLIGTGDVNFQQVFSKLHALGYQGAVTIERETSGPQQIADVKSEKLYLDRVLTPILNQKA</sequence>
<gene>
    <name evidence="2" type="ORF">C7378_3429</name>
</gene>
<dbReference type="Pfam" id="PF01261">
    <property type="entry name" value="AP_endonuc_2"/>
    <property type="match status" value="1"/>
</dbReference>
<dbReference type="OrthoDB" id="3185623at2"/>
<feature type="domain" description="Xylose isomerase-like TIM barrel" evidence="1">
    <location>
        <begin position="70"/>
        <end position="307"/>
    </location>
</feature>
<dbReference type="InterPro" id="IPR050312">
    <property type="entry name" value="IolE/XylAMocC-like"/>
</dbReference>
<dbReference type="PANTHER" id="PTHR12110">
    <property type="entry name" value="HYDROXYPYRUVATE ISOMERASE"/>
    <property type="match status" value="1"/>
</dbReference>
<dbReference type="PANTHER" id="PTHR12110:SF53">
    <property type="entry name" value="BLR5974 PROTEIN"/>
    <property type="match status" value="1"/>
</dbReference>
<keyword evidence="3" id="KW-1185">Reference proteome</keyword>
<dbReference type="SUPFAM" id="SSF51658">
    <property type="entry name" value="Xylose isomerase-like"/>
    <property type="match status" value="1"/>
</dbReference>
<dbReference type="GO" id="GO:0016853">
    <property type="term" value="F:isomerase activity"/>
    <property type="evidence" value="ECO:0007669"/>
    <property type="project" value="UniProtKB-KW"/>
</dbReference>
<comment type="caution">
    <text evidence="2">The sequence shown here is derived from an EMBL/GenBank/DDBJ whole genome shotgun (WGS) entry which is preliminary data.</text>
</comment>
<evidence type="ECO:0000259" key="1">
    <source>
        <dbReference type="Pfam" id="PF01261"/>
    </source>
</evidence>
<dbReference type="AlphaFoldDB" id="A0A4R1KWL2"/>
<dbReference type="InterPro" id="IPR013022">
    <property type="entry name" value="Xyl_isomerase-like_TIM-brl"/>
</dbReference>
<protein>
    <submittedName>
        <fullName evidence="2">Sugar phosphate isomerase/epimerase</fullName>
    </submittedName>
</protein>
<evidence type="ECO:0000313" key="3">
    <source>
        <dbReference type="Proteomes" id="UP000295210"/>
    </source>
</evidence>
<dbReference type="Gene3D" id="3.20.20.150">
    <property type="entry name" value="Divalent-metal-dependent TIM barrel enzymes"/>
    <property type="match status" value="1"/>
</dbReference>
<dbReference type="RefSeq" id="WP_131999310.1">
    <property type="nucleotide sequence ID" value="NZ_SMGK01000008.1"/>
</dbReference>
<dbReference type="Proteomes" id="UP000295210">
    <property type="component" value="Unassembled WGS sequence"/>
</dbReference>
<organism evidence="2 3">
    <name type="scientific">Acidipila rosea</name>
    <dbReference type="NCBI Taxonomy" id="768535"/>
    <lineage>
        <taxon>Bacteria</taxon>
        <taxon>Pseudomonadati</taxon>
        <taxon>Acidobacteriota</taxon>
        <taxon>Terriglobia</taxon>
        <taxon>Terriglobales</taxon>
        <taxon>Acidobacteriaceae</taxon>
        <taxon>Acidipila</taxon>
    </lineage>
</organism>